<reference evidence="5 6" key="1">
    <citation type="journal article" date="2015" name="Genome Biol. Evol.">
        <title>Comparative Genomics of a Bacterivorous Green Alga Reveals Evolutionary Causalities and Consequences of Phago-Mixotrophic Mode of Nutrition.</title>
        <authorList>
            <person name="Burns J.A."/>
            <person name="Paasch A."/>
            <person name="Narechania A."/>
            <person name="Kim E."/>
        </authorList>
    </citation>
    <scope>NUCLEOTIDE SEQUENCE [LARGE SCALE GENOMIC DNA]</scope>
    <source>
        <strain evidence="5 6">PLY_AMNH</strain>
    </source>
</reference>
<name>A0AAE0FPL7_9CHLO</name>
<keyword evidence="3" id="KW-0547">Nucleotide-binding</keyword>
<keyword evidence="2" id="KW-0808">Transferase</keyword>
<evidence type="ECO:0000256" key="2">
    <source>
        <dbReference type="ARBA" id="ARBA00022679"/>
    </source>
</evidence>
<gene>
    <name evidence="5" type="ORF">CYMTET_27658</name>
</gene>
<dbReference type="Proteomes" id="UP001190700">
    <property type="component" value="Unassembled WGS sequence"/>
</dbReference>
<evidence type="ECO:0000256" key="4">
    <source>
        <dbReference type="ARBA" id="ARBA00022840"/>
    </source>
</evidence>
<keyword evidence="6" id="KW-1185">Reference proteome</keyword>
<evidence type="ECO:0000313" key="6">
    <source>
        <dbReference type="Proteomes" id="UP001190700"/>
    </source>
</evidence>
<dbReference type="AlphaFoldDB" id="A0AAE0FPL7"/>
<dbReference type="Gene3D" id="1.10.20.140">
    <property type="match status" value="1"/>
</dbReference>
<comment type="similarity">
    <text evidence="1">Belongs to the IPP transferase family.</text>
</comment>
<dbReference type="InterPro" id="IPR027417">
    <property type="entry name" value="P-loop_NTPase"/>
</dbReference>
<evidence type="ECO:0000256" key="3">
    <source>
        <dbReference type="ARBA" id="ARBA00022741"/>
    </source>
</evidence>
<dbReference type="PANTHER" id="PTHR11088:SF60">
    <property type="entry name" value="TRNA DIMETHYLALLYLTRANSFERASE"/>
    <property type="match status" value="1"/>
</dbReference>
<evidence type="ECO:0000313" key="5">
    <source>
        <dbReference type="EMBL" id="KAK3263545.1"/>
    </source>
</evidence>
<proteinExistence type="inferred from homology"/>
<dbReference type="GO" id="GO:0005524">
    <property type="term" value="F:ATP binding"/>
    <property type="evidence" value="ECO:0007669"/>
    <property type="project" value="UniProtKB-KW"/>
</dbReference>
<organism evidence="5 6">
    <name type="scientific">Cymbomonas tetramitiformis</name>
    <dbReference type="NCBI Taxonomy" id="36881"/>
    <lineage>
        <taxon>Eukaryota</taxon>
        <taxon>Viridiplantae</taxon>
        <taxon>Chlorophyta</taxon>
        <taxon>Pyramimonadophyceae</taxon>
        <taxon>Pyramimonadales</taxon>
        <taxon>Pyramimonadaceae</taxon>
        <taxon>Cymbomonas</taxon>
    </lineage>
</organism>
<dbReference type="PANTHER" id="PTHR11088">
    <property type="entry name" value="TRNA DIMETHYLALLYLTRANSFERASE"/>
    <property type="match status" value="1"/>
</dbReference>
<dbReference type="EMBL" id="LGRX02015290">
    <property type="protein sequence ID" value="KAK3263545.1"/>
    <property type="molecule type" value="Genomic_DNA"/>
</dbReference>
<dbReference type="GO" id="GO:0006400">
    <property type="term" value="P:tRNA modification"/>
    <property type="evidence" value="ECO:0007669"/>
    <property type="project" value="TreeGrafter"/>
</dbReference>
<sequence>DVLDDAAASGMTDAASQWELAVELLVSAGDPVTARSLTPNDYYRLSRALEIVYQSGRAVASFPLPHEMGTRIGGAAGTPGDVSDLPGASRAQDDEYDFRCFFMHAGSARMEYYRRIDLRCEQMVQQGMLREAQWLLDLGLHPGTSPSTSAIGYRQAMEYLQECGPMQGDHILEEGFDTFLTEFQKATRQYTTRQLTWFRGDTDYKWLDASSCGPKDLALAVEEHFGKAVHQGSDAGGARLTKEEEKRMRGYRPENKIYTNRAEVGRTLAALFKQTRT</sequence>
<feature type="non-terminal residue" evidence="5">
    <location>
        <position position="1"/>
    </location>
</feature>
<evidence type="ECO:0000256" key="1">
    <source>
        <dbReference type="ARBA" id="ARBA00005842"/>
    </source>
</evidence>
<dbReference type="GO" id="GO:0009691">
    <property type="term" value="P:cytokinin biosynthetic process"/>
    <property type="evidence" value="ECO:0007669"/>
    <property type="project" value="TreeGrafter"/>
</dbReference>
<dbReference type="Pfam" id="PF01715">
    <property type="entry name" value="IPPT"/>
    <property type="match status" value="1"/>
</dbReference>
<dbReference type="InterPro" id="IPR039657">
    <property type="entry name" value="Dimethylallyltransferase"/>
</dbReference>
<accession>A0AAE0FPL7</accession>
<protein>
    <submittedName>
        <fullName evidence="5">Uncharacterized protein</fullName>
    </submittedName>
</protein>
<dbReference type="Gene3D" id="3.40.50.300">
    <property type="entry name" value="P-loop containing nucleotide triphosphate hydrolases"/>
    <property type="match status" value="1"/>
</dbReference>
<keyword evidence="4" id="KW-0067">ATP-binding</keyword>
<comment type="caution">
    <text evidence="5">The sequence shown here is derived from an EMBL/GenBank/DDBJ whole genome shotgun (WGS) entry which is preliminary data.</text>
</comment>
<dbReference type="GO" id="GO:0052381">
    <property type="term" value="F:tRNA dimethylallyltransferase activity"/>
    <property type="evidence" value="ECO:0007669"/>
    <property type="project" value="TreeGrafter"/>
</dbReference>